<protein>
    <submittedName>
        <fullName evidence="2">TraB/GumN family protein</fullName>
    </submittedName>
</protein>
<evidence type="ECO:0000313" key="2">
    <source>
        <dbReference type="EMBL" id="GLQ30795.1"/>
    </source>
</evidence>
<accession>A0AA37S7Q4</accession>
<dbReference type="RefSeq" id="WP_284380139.1">
    <property type="nucleotide sequence ID" value="NZ_BSNM01000009.1"/>
</dbReference>
<dbReference type="EMBL" id="BSNM01000009">
    <property type="protein sequence ID" value="GLQ30795.1"/>
    <property type="molecule type" value="Genomic_DNA"/>
</dbReference>
<reference evidence="2" key="2">
    <citation type="submission" date="2023-01" db="EMBL/GenBank/DDBJ databases">
        <title>Draft genome sequence of Litoribrevibacter albus strain NBRC 110071.</title>
        <authorList>
            <person name="Sun Q."/>
            <person name="Mori K."/>
        </authorList>
    </citation>
    <scope>NUCLEOTIDE SEQUENCE</scope>
    <source>
        <strain evidence="2">NBRC 110071</strain>
    </source>
</reference>
<dbReference type="InterPro" id="IPR047111">
    <property type="entry name" value="YbaP-like"/>
</dbReference>
<keyword evidence="3" id="KW-1185">Reference proteome</keyword>
<name>A0AA37S7Q4_9GAMM</name>
<feature type="signal peptide" evidence="1">
    <location>
        <begin position="1"/>
        <end position="19"/>
    </location>
</feature>
<feature type="chain" id="PRO_5041281302" evidence="1">
    <location>
        <begin position="20"/>
        <end position="286"/>
    </location>
</feature>
<proteinExistence type="predicted"/>
<dbReference type="Proteomes" id="UP001161389">
    <property type="component" value="Unassembled WGS sequence"/>
</dbReference>
<organism evidence="2 3">
    <name type="scientific">Litoribrevibacter albus</name>
    <dbReference type="NCBI Taxonomy" id="1473156"/>
    <lineage>
        <taxon>Bacteria</taxon>
        <taxon>Pseudomonadati</taxon>
        <taxon>Pseudomonadota</taxon>
        <taxon>Gammaproteobacteria</taxon>
        <taxon>Oceanospirillales</taxon>
        <taxon>Oceanospirillaceae</taxon>
        <taxon>Litoribrevibacter</taxon>
    </lineage>
</organism>
<dbReference type="AlphaFoldDB" id="A0AA37S7Q4"/>
<reference evidence="2" key="1">
    <citation type="journal article" date="2014" name="Int. J. Syst. Evol. Microbiol.">
        <title>Complete genome sequence of Corynebacterium casei LMG S-19264T (=DSM 44701T), isolated from a smear-ripened cheese.</title>
        <authorList>
            <consortium name="US DOE Joint Genome Institute (JGI-PGF)"/>
            <person name="Walter F."/>
            <person name="Albersmeier A."/>
            <person name="Kalinowski J."/>
            <person name="Ruckert C."/>
        </authorList>
    </citation>
    <scope>NUCLEOTIDE SEQUENCE</scope>
    <source>
        <strain evidence="2">NBRC 110071</strain>
    </source>
</reference>
<dbReference type="InterPro" id="IPR002816">
    <property type="entry name" value="TraB/PrgY/GumN_fam"/>
</dbReference>
<evidence type="ECO:0000313" key="3">
    <source>
        <dbReference type="Proteomes" id="UP001161389"/>
    </source>
</evidence>
<keyword evidence="1" id="KW-0732">Signal</keyword>
<sequence length="286" mass="32388">MQKLLKVALGCLLSTSLFASSPVWKVTHGENTLYLAGTIHVLSRSDYPLPEAFDLAYSKSKRLVFETDIDQIKSPEMQRYFLSKMAYQDGHRLNQFLSAETFQALEDKLQAQGIPIQNMMGFKPGFVGTTLTVLELQRLGMAEDGVDDFFFQKAKTNGKPIGQLETVESQIDFISQMGVGNEDALIRHMLDEINQIPQLMAATKTAWRKGELSSLEEVLLTPLVEEYPDVYQTLLVNRNNLWMPQLYRMLDTPETEFVLVGALHLIGKDGLLEQLQAKGYHLEQLR</sequence>
<gene>
    <name evidence="2" type="ORF">GCM10007876_12740</name>
</gene>
<evidence type="ECO:0000256" key="1">
    <source>
        <dbReference type="SAM" id="SignalP"/>
    </source>
</evidence>
<dbReference type="PANTHER" id="PTHR40590:SF1">
    <property type="entry name" value="CYTOPLASMIC PROTEIN"/>
    <property type="match status" value="1"/>
</dbReference>
<dbReference type="PANTHER" id="PTHR40590">
    <property type="entry name" value="CYTOPLASMIC PROTEIN-RELATED"/>
    <property type="match status" value="1"/>
</dbReference>
<comment type="caution">
    <text evidence="2">The sequence shown here is derived from an EMBL/GenBank/DDBJ whole genome shotgun (WGS) entry which is preliminary data.</text>
</comment>
<dbReference type="CDD" id="cd14789">
    <property type="entry name" value="Tiki"/>
    <property type="match status" value="1"/>
</dbReference>
<dbReference type="Pfam" id="PF01963">
    <property type="entry name" value="TraB_PrgY_gumN"/>
    <property type="match status" value="1"/>
</dbReference>